<accession>W4VC86</accession>
<dbReference type="EMBL" id="BAVR01000069">
    <property type="protein sequence ID" value="GAE90398.1"/>
    <property type="molecule type" value="Genomic_DNA"/>
</dbReference>
<gene>
    <name evidence="1" type="ORF">JCM21531_4008</name>
</gene>
<keyword evidence="2" id="KW-1185">Reference proteome</keyword>
<sequence>MTEKYLVFDISASYGHFKKPYTTTSPYIFNSNQDCCFRDNCGHIGGWERRLSEAFYKGSS</sequence>
<evidence type="ECO:0000313" key="1">
    <source>
        <dbReference type="EMBL" id="GAE90398.1"/>
    </source>
</evidence>
<reference evidence="1" key="1">
    <citation type="journal article" date="2014" name="Genome Announc.">
        <title>Draft Genome Sequence of Clostridium straminisolvens Strain JCM 21531T, Isolated from a Cellulose-Degrading Bacterial Community.</title>
        <authorList>
            <person name="Yuki M."/>
            <person name="Oshima K."/>
            <person name="Suda W."/>
            <person name="Sakamoto M."/>
            <person name="Kitamura K."/>
            <person name="Iida T."/>
            <person name="Hattori M."/>
            <person name="Ohkuma M."/>
        </authorList>
    </citation>
    <scope>NUCLEOTIDE SEQUENCE [LARGE SCALE GENOMIC DNA]</scope>
    <source>
        <strain evidence="1">JCM 21531</strain>
    </source>
</reference>
<protein>
    <submittedName>
        <fullName evidence="1">Uncharacterized protein</fullName>
    </submittedName>
</protein>
<dbReference type="AlphaFoldDB" id="W4VC86"/>
<comment type="caution">
    <text evidence="1">The sequence shown here is derived from an EMBL/GenBank/DDBJ whole genome shotgun (WGS) entry which is preliminary data.</text>
</comment>
<dbReference type="Proteomes" id="UP000019109">
    <property type="component" value="Unassembled WGS sequence"/>
</dbReference>
<dbReference type="STRING" id="1294263.JCM21531_4008"/>
<organism evidence="1 2">
    <name type="scientific">Acetivibrio straminisolvens JCM 21531</name>
    <dbReference type="NCBI Taxonomy" id="1294263"/>
    <lineage>
        <taxon>Bacteria</taxon>
        <taxon>Bacillati</taxon>
        <taxon>Bacillota</taxon>
        <taxon>Clostridia</taxon>
        <taxon>Eubacteriales</taxon>
        <taxon>Oscillospiraceae</taxon>
        <taxon>Acetivibrio</taxon>
    </lineage>
</organism>
<name>W4VC86_9FIRM</name>
<evidence type="ECO:0000313" key="2">
    <source>
        <dbReference type="Proteomes" id="UP000019109"/>
    </source>
</evidence>
<proteinExistence type="predicted"/>